<name>A0A1N7L9C4_9RHOB</name>
<evidence type="ECO:0000313" key="3">
    <source>
        <dbReference type="Proteomes" id="UP000186684"/>
    </source>
</evidence>
<feature type="chain" id="PRO_5012139495" description="Lipoprotein" evidence="1">
    <location>
        <begin position="22"/>
        <end position="110"/>
    </location>
</feature>
<protein>
    <recommendedName>
        <fullName evidence="4">Lipoprotein</fullName>
    </recommendedName>
</protein>
<gene>
    <name evidence="2" type="ORF">SAMN05421759_102495</name>
</gene>
<keyword evidence="3" id="KW-1185">Reference proteome</keyword>
<proteinExistence type="predicted"/>
<evidence type="ECO:0008006" key="4">
    <source>
        <dbReference type="Google" id="ProtNLM"/>
    </source>
</evidence>
<reference evidence="3" key="1">
    <citation type="submission" date="2017-01" db="EMBL/GenBank/DDBJ databases">
        <authorList>
            <person name="Varghese N."/>
            <person name="Submissions S."/>
        </authorList>
    </citation>
    <scope>NUCLEOTIDE SEQUENCE [LARGE SCALE GENOMIC DNA]</scope>
    <source>
        <strain evidence="3">DSM 29430</strain>
    </source>
</reference>
<dbReference type="Proteomes" id="UP000186684">
    <property type="component" value="Unassembled WGS sequence"/>
</dbReference>
<dbReference type="AlphaFoldDB" id="A0A1N7L9C4"/>
<keyword evidence="1" id="KW-0732">Signal</keyword>
<dbReference type="EMBL" id="FTOQ01000002">
    <property type="protein sequence ID" value="SIS70462.1"/>
    <property type="molecule type" value="Genomic_DNA"/>
</dbReference>
<sequence length="110" mass="11204">MRSIIVLSAAMLSLAACGIGAERIAFEGNYYRASASAPAKDRANFTAVAGPASQGAEGAAAAARHEAVRHCVRYLGTSVIDYAVPAGTPAGALPRDGDRVVLRGTCIEKG</sequence>
<dbReference type="STRING" id="633194.SAMN05421759_102495"/>
<dbReference type="PROSITE" id="PS51257">
    <property type="entry name" value="PROKAR_LIPOPROTEIN"/>
    <property type="match status" value="1"/>
</dbReference>
<evidence type="ECO:0000313" key="2">
    <source>
        <dbReference type="EMBL" id="SIS70462.1"/>
    </source>
</evidence>
<accession>A0A1N7L9C4</accession>
<dbReference type="OrthoDB" id="7659281at2"/>
<dbReference type="RefSeq" id="WP_076446004.1">
    <property type="nucleotide sequence ID" value="NZ_FTOQ01000002.1"/>
</dbReference>
<feature type="signal peptide" evidence="1">
    <location>
        <begin position="1"/>
        <end position="21"/>
    </location>
</feature>
<evidence type="ECO:0000256" key="1">
    <source>
        <dbReference type="SAM" id="SignalP"/>
    </source>
</evidence>
<organism evidence="2 3">
    <name type="scientific">Roseivivax lentus</name>
    <dbReference type="NCBI Taxonomy" id="633194"/>
    <lineage>
        <taxon>Bacteria</taxon>
        <taxon>Pseudomonadati</taxon>
        <taxon>Pseudomonadota</taxon>
        <taxon>Alphaproteobacteria</taxon>
        <taxon>Rhodobacterales</taxon>
        <taxon>Roseobacteraceae</taxon>
        <taxon>Roseivivax</taxon>
    </lineage>
</organism>